<sequence length="21" mass="2522">MVKYGKTRAGTQNYKCRECER</sequence>
<dbReference type="EMBL" id="CP018889">
    <property type="protein sequence ID" value="AUI70470.1"/>
    <property type="molecule type" value="Genomic_DNA"/>
</dbReference>
<keyword evidence="2" id="KW-1185">Reference proteome</keyword>
<name>A0A2N9YIZ1_9GAMM</name>
<gene>
    <name evidence="1" type="ORF">BLE401_00485</name>
</gene>
<dbReference type="Proteomes" id="UP000234271">
    <property type="component" value="Chromosome"/>
</dbReference>
<accession>A0A2N9YIZ1</accession>
<organism evidence="1 2">
    <name type="scientific">Beggiatoa leptomitoformis</name>
    <dbReference type="NCBI Taxonomy" id="288004"/>
    <lineage>
        <taxon>Bacteria</taxon>
        <taxon>Pseudomonadati</taxon>
        <taxon>Pseudomonadota</taxon>
        <taxon>Gammaproteobacteria</taxon>
        <taxon>Thiotrichales</taxon>
        <taxon>Thiotrichaceae</taxon>
        <taxon>Beggiatoa</taxon>
    </lineage>
</organism>
<reference evidence="2" key="1">
    <citation type="submission" date="2016-12" db="EMBL/GenBank/DDBJ databases">
        <title>Complete Genome Sequence of Beggiatoa leptomitiformis D-401.</title>
        <authorList>
            <person name="Fomenkov A."/>
            <person name="Vincze T."/>
            <person name="Grabovich M."/>
            <person name="Anton B.P."/>
            <person name="Dubinina G."/>
            <person name="Orlova M."/>
            <person name="Belousova E."/>
            <person name="Roberts R.J."/>
        </authorList>
    </citation>
    <scope>NUCLEOTIDE SEQUENCE [LARGE SCALE GENOMIC DNA]</scope>
    <source>
        <strain evidence="2">D-401</strain>
    </source>
</reference>
<dbReference type="AlphaFoldDB" id="A0A2N9YIZ1"/>
<protein>
    <submittedName>
        <fullName evidence="1">Uncharacterized protein</fullName>
    </submittedName>
</protein>
<evidence type="ECO:0000313" key="2">
    <source>
        <dbReference type="Proteomes" id="UP000234271"/>
    </source>
</evidence>
<proteinExistence type="predicted"/>
<evidence type="ECO:0000313" key="1">
    <source>
        <dbReference type="EMBL" id="AUI70470.1"/>
    </source>
</evidence>